<keyword evidence="10" id="KW-0418">Kinase</keyword>
<dbReference type="GO" id="GO:0045121">
    <property type="term" value="C:membrane raft"/>
    <property type="evidence" value="ECO:0007669"/>
    <property type="project" value="UniProtKB-SubCell"/>
</dbReference>
<dbReference type="RefSeq" id="WP_003321693.1">
    <property type="nucleotide sequence ID" value="NZ_ALPT02000020.1"/>
</dbReference>
<dbReference type="GO" id="GO:0016036">
    <property type="term" value="P:cellular response to phosphate starvation"/>
    <property type="evidence" value="ECO:0007669"/>
    <property type="project" value="TreeGrafter"/>
</dbReference>
<comment type="subcellular location">
    <subcellularLocation>
        <location evidence="3">Cell membrane</location>
        <topology evidence="3">Multi-pass membrane protein</topology>
    </subcellularLocation>
    <subcellularLocation>
        <location evidence="2">Membrane raft</location>
        <topology evidence="2">Multi-pass membrane protein</topology>
    </subcellularLocation>
</comment>
<dbReference type="GO" id="GO:0000155">
    <property type="term" value="F:phosphorelay sensor kinase activity"/>
    <property type="evidence" value="ECO:0007669"/>
    <property type="project" value="InterPro"/>
</dbReference>
<sequence>MVKLRFRLMISVMLTILLVLAGLGVAIGQLFKEFHLDYTTERLENDAKLVAFLIEENSLLDDNIQEFTNNVSHELDVRVTIILSDGEVIGESSTDPELMENHLERPEIIELLTGESGKQIRYSTTVENELLYMAVPVMEGSEKVGIVRLGLPTSDIHAMNRNMWTFLIISFSLAAVVIFLVIYRITSQMIRPIESVTDVANELAKGNFKARTVEGNQDEIGQLTKSVNVLASNLEHITNRHQLQKERMETLIENMGSGLILINMRGDISLINKTCRDIFQENTDKWDHKLYHDVIGHKEIIQLIQSVFMTEEKIRKQITFEKHLEIKHYDVHGAPVISHKGSFKGIALVMHDITELKKLEQVRKDFVANVSHELKTPVTSIKGFSETLLDGAMHDEAYREKFLHIIWKESERLQGLIHDLLELSKIEQHFFQLNWSKLNMAVAVEEAVTLLKEKALDKSIQLEMHLEGHFEMEGDFERIKQIAINLISNAITYTPAEGKIDVYLKGYDDFVEWKVEDTGIGISEQECPRIFERFYRVDRARSRNSGGTGLGLAIVKHLVEAHHAQIEVESELGKGTTFSMKFKREHEEDWELDLREEQ</sequence>
<dbReference type="NCBIfam" id="NF046044">
    <property type="entry name" value="PnpS"/>
    <property type="match status" value="1"/>
</dbReference>
<dbReference type="CDD" id="cd00082">
    <property type="entry name" value="HisKA"/>
    <property type="match status" value="1"/>
</dbReference>
<dbReference type="GO" id="GO:0006355">
    <property type="term" value="P:regulation of DNA-templated transcription"/>
    <property type="evidence" value="ECO:0007669"/>
    <property type="project" value="InterPro"/>
</dbReference>
<dbReference type="Pfam" id="PF02518">
    <property type="entry name" value="HATPase_c"/>
    <property type="match status" value="1"/>
</dbReference>
<dbReference type="Proteomes" id="UP000002754">
    <property type="component" value="Unassembled WGS sequence"/>
</dbReference>
<dbReference type="SMART" id="SM00091">
    <property type="entry name" value="PAS"/>
    <property type="match status" value="1"/>
</dbReference>
<dbReference type="Pfam" id="PF00512">
    <property type="entry name" value="HisKA"/>
    <property type="match status" value="1"/>
</dbReference>
<keyword evidence="14 15" id="KW-0472">Membrane</keyword>
<keyword evidence="8 15" id="KW-0812">Transmembrane</keyword>
<dbReference type="Gene3D" id="6.10.340.10">
    <property type="match status" value="1"/>
</dbReference>
<dbReference type="PROSITE" id="PS50109">
    <property type="entry name" value="HIS_KIN"/>
    <property type="match status" value="1"/>
</dbReference>
<evidence type="ECO:0000256" key="10">
    <source>
        <dbReference type="ARBA" id="ARBA00022777"/>
    </source>
</evidence>
<dbReference type="SMART" id="SM00388">
    <property type="entry name" value="HisKA"/>
    <property type="match status" value="1"/>
</dbReference>
<dbReference type="CDD" id="cd00075">
    <property type="entry name" value="HATPase"/>
    <property type="match status" value="1"/>
</dbReference>
<proteinExistence type="predicted"/>
<evidence type="ECO:0000313" key="18">
    <source>
        <dbReference type="EMBL" id="KGA97848.1"/>
    </source>
</evidence>
<dbReference type="InterPro" id="IPR031967">
    <property type="entry name" value="PhoR_single_Cache-like_dom"/>
</dbReference>
<dbReference type="OrthoDB" id="9813151at2"/>
<keyword evidence="11" id="KW-0067">ATP-binding</keyword>
<keyword evidence="12 15" id="KW-1133">Transmembrane helix</keyword>
<protein>
    <recommendedName>
        <fullName evidence="4">histidine kinase</fullName>
        <ecNumber evidence="4">2.7.13.3</ecNumber>
    </recommendedName>
</protein>
<evidence type="ECO:0000256" key="14">
    <source>
        <dbReference type="ARBA" id="ARBA00023136"/>
    </source>
</evidence>
<evidence type="ECO:0000256" key="4">
    <source>
        <dbReference type="ARBA" id="ARBA00012438"/>
    </source>
</evidence>
<evidence type="ECO:0000259" key="16">
    <source>
        <dbReference type="PROSITE" id="PS50109"/>
    </source>
</evidence>
<evidence type="ECO:0000313" key="20">
    <source>
        <dbReference type="Proteomes" id="UP000002754"/>
    </source>
</evidence>
<dbReference type="SUPFAM" id="SSF55874">
    <property type="entry name" value="ATPase domain of HSP90 chaperone/DNA topoisomerase II/histidine kinase"/>
    <property type="match status" value="1"/>
</dbReference>
<dbReference type="SUPFAM" id="SSF55785">
    <property type="entry name" value="PYP-like sensor domain (PAS domain)"/>
    <property type="match status" value="1"/>
</dbReference>
<dbReference type="Pfam" id="PF16736">
    <property type="entry name" value="sCache_like"/>
    <property type="match status" value="1"/>
</dbReference>
<evidence type="ECO:0000256" key="8">
    <source>
        <dbReference type="ARBA" id="ARBA00022692"/>
    </source>
</evidence>
<evidence type="ECO:0000256" key="5">
    <source>
        <dbReference type="ARBA" id="ARBA00022475"/>
    </source>
</evidence>
<dbReference type="SMART" id="SM00304">
    <property type="entry name" value="HAMP"/>
    <property type="match status" value="1"/>
</dbReference>
<evidence type="ECO:0000313" key="21">
    <source>
        <dbReference type="Proteomes" id="UP000297014"/>
    </source>
</evidence>
<dbReference type="GO" id="GO:0004721">
    <property type="term" value="F:phosphoprotein phosphatase activity"/>
    <property type="evidence" value="ECO:0007669"/>
    <property type="project" value="TreeGrafter"/>
</dbReference>
<dbReference type="InterPro" id="IPR035965">
    <property type="entry name" value="PAS-like_dom_sf"/>
</dbReference>
<dbReference type="InterPro" id="IPR003594">
    <property type="entry name" value="HATPase_dom"/>
</dbReference>
<dbReference type="PROSITE" id="PS50885">
    <property type="entry name" value="HAMP"/>
    <property type="match status" value="1"/>
</dbReference>
<dbReference type="Proteomes" id="UP000297014">
    <property type="component" value="Unassembled WGS sequence"/>
</dbReference>
<evidence type="ECO:0000256" key="15">
    <source>
        <dbReference type="SAM" id="Phobius"/>
    </source>
</evidence>
<keyword evidence="20" id="KW-1185">Reference proteome</keyword>
<dbReference type="GO" id="GO:0005886">
    <property type="term" value="C:plasma membrane"/>
    <property type="evidence" value="ECO:0007669"/>
    <property type="project" value="UniProtKB-SubCell"/>
</dbReference>
<dbReference type="PANTHER" id="PTHR45453:SF1">
    <property type="entry name" value="PHOSPHATE REGULON SENSOR PROTEIN PHOR"/>
    <property type="match status" value="1"/>
</dbReference>
<evidence type="ECO:0000256" key="3">
    <source>
        <dbReference type="ARBA" id="ARBA00004651"/>
    </source>
</evidence>
<dbReference type="AlphaFoldDB" id="A0A094WPC4"/>
<dbReference type="SUPFAM" id="SSF103190">
    <property type="entry name" value="Sensory domain-like"/>
    <property type="match status" value="1"/>
</dbReference>
<dbReference type="EMBL" id="ALPT02000020">
    <property type="protein sequence ID" value="KGA97848.1"/>
    <property type="molecule type" value="Genomic_DNA"/>
</dbReference>
<evidence type="ECO:0000256" key="6">
    <source>
        <dbReference type="ARBA" id="ARBA00022553"/>
    </source>
</evidence>
<dbReference type="Gene3D" id="3.30.565.10">
    <property type="entry name" value="Histidine kinase-like ATPase, C-terminal domain"/>
    <property type="match status" value="1"/>
</dbReference>
<gene>
    <name evidence="19" type="ORF">AJ85_07000</name>
    <name evidence="18" type="ORF">BALCAV_0207970</name>
</gene>
<dbReference type="InterPro" id="IPR013767">
    <property type="entry name" value="PAS_fold"/>
</dbReference>
<evidence type="ECO:0000256" key="11">
    <source>
        <dbReference type="ARBA" id="ARBA00022840"/>
    </source>
</evidence>
<dbReference type="GO" id="GO:0005524">
    <property type="term" value="F:ATP binding"/>
    <property type="evidence" value="ECO:0007669"/>
    <property type="project" value="UniProtKB-KW"/>
</dbReference>
<keyword evidence="13" id="KW-0902">Two-component regulatory system</keyword>
<evidence type="ECO:0000256" key="13">
    <source>
        <dbReference type="ARBA" id="ARBA00023012"/>
    </source>
</evidence>
<dbReference type="Pfam" id="PF00672">
    <property type="entry name" value="HAMP"/>
    <property type="match status" value="1"/>
</dbReference>
<feature type="domain" description="Histidine kinase" evidence="16">
    <location>
        <begin position="369"/>
        <end position="586"/>
    </location>
</feature>
<dbReference type="Gene3D" id="3.30.450.20">
    <property type="entry name" value="PAS domain"/>
    <property type="match status" value="2"/>
</dbReference>
<organism evidence="18 20">
    <name type="scientific">Alkalihalobacillus alcalophilus ATCC 27647 = CGMCC 1.3604</name>
    <dbReference type="NCBI Taxonomy" id="1218173"/>
    <lineage>
        <taxon>Bacteria</taxon>
        <taxon>Bacillati</taxon>
        <taxon>Bacillota</taxon>
        <taxon>Bacilli</taxon>
        <taxon>Bacillales</taxon>
        <taxon>Bacillaceae</taxon>
        <taxon>Alkalihalobacillus</taxon>
    </lineage>
</organism>
<keyword evidence="5" id="KW-1003">Cell membrane</keyword>
<dbReference type="InterPro" id="IPR005467">
    <property type="entry name" value="His_kinase_dom"/>
</dbReference>
<dbReference type="InterPro" id="IPR000014">
    <property type="entry name" value="PAS"/>
</dbReference>
<feature type="transmembrane region" description="Helical" evidence="15">
    <location>
        <begin position="163"/>
        <end position="183"/>
    </location>
</feature>
<dbReference type="FunFam" id="3.30.565.10:FF:000023">
    <property type="entry name" value="PAS domain-containing sensor histidine kinase"/>
    <property type="match status" value="1"/>
</dbReference>
<dbReference type="InterPro" id="IPR003660">
    <property type="entry name" value="HAMP_dom"/>
</dbReference>
<dbReference type="InterPro" id="IPR036097">
    <property type="entry name" value="HisK_dim/P_sf"/>
</dbReference>
<evidence type="ECO:0000256" key="12">
    <source>
        <dbReference type="ARBA" id="ARBA00022989"/>
    </source>
</evidence>
<dbReference type="Pfam" id="PF00989">
    <property type="entry name" value="PAS"/>
    <property type="match status" value="1"/>
</dbReference>
<dbReference type="Gene3D" id="1.10.287.130">
    <property type="match status" value="1"/>
</dbReference>
<reference evidence="19 21" key="2">
    <citation type="submission" date="2014-01" db="EMBL/GenBank/DDBJ databases">
        <title>Draft genome sequencing of Bacillus alcalophilus CGMCC 1.3604.</title>
        <authorList>
            <person name="Yang J."/>
            <person name="Diao L."/>
            <person name="Yang S."/>
        </authorList>
    </citation>
    <scope>NUCLEOTIDE SEQUENCE [LARGE SCALE GENOMIC DNA]</scope>
    <source>
        <strain evidence="19 21">CGMCC 1.3604</strain>
    </source>
</reference>
<feature type="domain" description="HAMP" evidence="17">
    <location>
        <begin position="187"/>
        <end position="239"/>
    </location>
</feature>
<keyword evidence="9" id="KW-0547">Nucleotide-binding</keyword>
<dbReference type="EMBL" id="JALP01000091">
    <property type="protein sequence ID" value="THG91094.1"/>
    <property type="molecule type" value="Genomic_DNA"/>
</dbReference>
<dbReference type="STRING" id="1218173.BALCAV_0207970"/>
<name>A0A094WPC4_ALKAL</name>
<dbReference type="InterPro" id="IPR036890">
    <property type="entry name" value="HATPase_C_sf"/>
</dbReference>
<accession>A0A094WPC4</accession>
<dbReference type="PANTHER" id="PTHR45453">
    <property type="entry name" value="PHOSPHATE REGULON SENSOR PROTEIN PHOR"/>
    <property type="match status" value="1"/>
</dbReference>
<reference evidence="18 20" key="1">
    <citation type="journal article" date="2014" name="Genome Announc.">
        <title>Draft Genome Sequence of Bacillus alcalophilus AV1934, a Classic Alkaliphile Isolated from Human Feces in 1934.</title>
        <authorList>
            <person name="Attie O."/>
            <person name="Jayaprakash A."/>
            <person name="Shah H."/>
            <person name="Paulsen I.T."/>
            <person name="Morino M."/>
            <person name="Takahashi Y."/>
            <person name="Narumi I."/>
            <person name="Sachidanandam R."/>
            <person name="Satoh K."/>
            <person name="Ito M."/>
            <person name="Krulwich T.A."/>
        </authorList>
    </citation>
    <scope>NUCLEOTIDE SEQUENCE [LARGE SCALE GENOMIC DNA]</scope>
    <source>
        <strain evidence="18 20">AV1934</strain>
    </source>
</reference>
<dbReference type="InterPro" id="IPR029151">
    <property type="entry name" value="Sensor-like_sf"/>
</dbReference>
<dbReference type="SUPFAM" id="SSF158472">
    <property type="entry name" value="HAMP domain-like"/>
    <property type="match status" value="1"/>
</dbReference>
<evidence type="ECO:0000256" key="7">
    <source>
        <dbReference type="ARBA" id="ARBA00022679"/>
    </source>
</evidence>
<dbReference type="InterPro" id="IPR050351">
    <property type="entry name" value="BphY/WalK/GraS-like"/>
</dbReference>
<evidence type="ECO:0000256" key="2">
    <source>
        <dbReference type="ARBA" id="ARBA00004314"/>
    </source>
</evidence>
<dbReference type="eggNOG" id="COG5002">
    <property type="taxonomic scope" value="Bacteria"/>
</dbReference>
<evidence type="ECO:0000313" key="19">
    <source>
        <dbReference type="EMBL" id="THG91094.1"/>
    </source>
</evidence>
<dbReference type="SMART" id="SM00387">
    <property type="entry name" value="HATPase_c"/>
    <property type="match status" value="1"/>
</dbReference>
<dbReference type="CDD" id="cd06225">
    <property type="entry name" value="HAMP"/>
    <property type="match status" value="1"/>
</dbReference>
<comment type="catalytic activity">
    <reaction evidence="1">
        <text>ATP + protein L-histidine = ADP + protein N-phospho-L-histidine.</text>
        <dbReference type="EC" id="2.7.13.3"/>
    </reaction>
</comment>
<dbReference type="SUPFAM" id="SSF47384">
    <property type="entry name" value="Homodimeric domain of signal transducing histidine kinase"/>
    <property type="match status" value="1"/>
</dbReference>
<comment type="caution">
    <text evidence="18">The sequence shown here is derived from an EMBL/GenBank/DDBJ whole genome shotgun (WGS) entry which is preliminary data.</text>
</comment>
<dbReference type="PRINTS" id="PR00344">
    <property type="entry name" value="BCTRLSENSOR"/>
</dbReference>
<keyword evidence="7" id="KW-0808">Transferase</keyword>
<dbReference type="InterPro" id="IPR004358">
    <property type="entry name" value="Sig_transdc_His_kin-like_C"/>
</dbReference>
<evidence type="ECO:0000256" key="9">
    <source>
        <dbReference type="ARBA" id="ARBA00022741"/>
    </source>
</evidence>
<dbReference type="FunFam" id="1.10.287.130:FF:000001">
    <property type="entry name" value="Two-component sensor histidine kinase"/>
    <property type="match status" value="1"/>
</dbReference>
<evidence type="ECO:0000256" key="1">
    <source>
        <dbReference type="ARBA" id="ARBA00000085"/>
    </source>
</evidence>
<dbReference type="InterPro" id="IPR003661">
    <property type="entry name" value="HisK_dim/P_dom"/>
</dbReference>
<dbReference type="CDD" id="cd00130">
    <property type="entry name" value="PAS"/>
    <property type="match status" value="1"/>
</dbReference>
<keyword evidence="6" id="KW-0597">Phosphoprotein</keyword>
<evidence type="ECO:0000259" key="17">
    <source>
        <dbReference type="PROSITE" id="PS50885"/>
    </source>
</evidence>
<dbReference type="EC" id="2.7.13.3" evidence="4"/>